<comment type="caution">
    <text evidence="1">The sequence shown here is derived from an EMBL/GenBank/DDBJ whole genome shotgun (WGS) entry which is preliminary data.</text>
</comment>
<evidence type="ECO:0000313" key="2">
    <source>
        <dbReference type="Proteomes" id="UP000824219"/>
    </source>
</evidence>
<evidence type="ECO:0000313" key="1">
    <source>
        <dbReference type="EMBL" id="KAG7321616.1"/>
    </source>
</evidence>
<dbReference type="Proteomes" id="UP000824219">
    <property type="component" value="Linkage Group LG17"/>
</dbReference>
<sequence length="123" mass="13621">MALCFTGVSIKTDQWPVKRNPWMFRNKKRTETKQLGVSMRPRSSSRLLTTVHFVRRDRHRKATGNVSFECCPKEKTPAVQTPPSEDGVQIVEAVAEDTTVRTAASESSVQIVEAAASTTETAA</sequence>
<proteinExistence type="predicted"/>
<accession>A0A9D3NF90</accession>
<keyword evidence="2" id="KW-1185">Reference proteome</keyword>
<dbReference type="AlphaFoldDB" id="A0A9D3NF90"/>
<name>A0A9D3NF90_9TELE</name>
<reference evidence="1 2" key="1">
    <citation type="submission" date="2021-06" db="EMBL/GenBank/DDBJ databases">
        <title>Chromosome-level genome assembly of the red-tail catfish (Hemibagrus wyckioides).</title>
        <authorList>
            <person name="Shao F."/>
        </authorList>
    </citation>
    <scope>NUCLEOTIDE SEQUENCE [LARGE SCALE GENOMIC DNA]</scope>
    <source>
        <strain evidence="1">EC202008001</strain>
        <tissue evidence="1">Blood</tissue>
    </source>
</reference>
<organism evidence="1 2">
    <name type="scientific">Hemibagrus wyckioides</name>
    <dbReference type="NCBI Taxonomy" id="337641"/>
    <lineage>
        <taxon>Eukaryota</taxon>
        <taxon>Metazoa</taxon>
        <taxon>Chordata</taxon>
        <taxon>Craniata</taxon>
        <taxon>Vertebrata</taxon>
        <taxon>Euteleostomi</taxon>
        <taxon>Actinopterygii</taxon>
        <taxon>Neopterygii</taxon>
        <taxon>Teleostei</taxon>
        <taxon>Ostariophysi</taxon>
        <taxon>Siluriformes</taxon>
        <taxon>Bagridae</taxon>
        <taxon>Hemibagrus</taxon>
    </lineage>
</organism>
<protein>
    <submittedName>
        <fullName evidence="1">Uncharacterized protein</fullName>
    </submittedName>
</protein>
<gene>
    <name evidence="1" type="ORF">KOW79_014474</name>
</gene>
<dbReference type="EMBL" id="JAHKSW010000017">
    <property type="protein sequence ID" value="KAG7321616.1"/>
    <property type="molecule type" value="Genomic_DNA"/>
</dbReference>